<comment type="subcellular location">
    <subcellularLocation>
        <location evidence="2">Cell membrane</location>
        <topology evidence="2">Multi-pass membrane protein</topology>
    </subcellularLocation>
</comment>
<evidence type="ECO:0000256" key="9">
    <source>
        <dbReference type="ARBA" id="ARBA00022989"/>
    </source>
</evidence>
<evidence type="ECO:0000256" key="4">
    <source>
        <dbReference type="ARBA" id="ARBA00022670"/>
    </source>
</evidence>
<dbReference type="GO" id="GO:0004222">
    <property type="term" value="F:metalloendopeptidase activity"/>
    <property type="evidence" value="ECO:0007669"/>
    <property type="project" value="InterPro"/>
</dbReference>
<reference evidence="14" key="1">
    <citation type="journal article" date="2014" name="Front. Microbiol.">
        <title>High frequency of phylogenetically diverse reductive dehalogenase-homologous genes in deep subseafloor sedimentary metagenomes.</title>
        <authorList>
            <person name="Kawai M."/>
            <person name="Futagami T."/>
            <person name="Toyoda A."/>
            <person name="Takaki Y."/>
            <person name="Nishi S."/>
            <person name="Hori S."/>
            <person name="Arai W."/>
            <person name="Tsubouchi T."/>
            <person name="Morono Y."/>
            <person name="Uchiyama I."/>
            <person name="Ito T."/>
            <person name="Fujiyama A."/>
            <person name="Inagaki F."/>
            <person name="Takami H."/>
        </authorList>
    </citation>
    <scope>NUCLEOTIDE SEQUENCE</scope>
    <source>
        <strain evidence="14">Expedition CK06-06</strain>
    </source>
</reference>
<evidence type="ECO:0000256" key="8">
    <source>
        <dbReference type="ARBA" id="ARBA00022833"/>
    </source>
</evidence>
<feature type="non-terminal residue" evidence="14">
    <location>
        <position position="1"/>
    </location>
</feature>
<evidence type="ECO:0000313" key="14">
    <source>
        <dbReference type="EMBL" id="GAF93686.1"/>
    </source>
</evidence>
<evidence type="ECO:0000256" key="12">
    <source>
        <dbReference type="SAM" id="Phobius"/>
    </source>
</evidence>
<evidence type="ECO:0000256" key="10">
    <source>
        <dbReference type="ARBA" id="ARBA00023049"/>
    </source>
</evidence>
<sequence length="192" mass="21286">RQLTMREIADVLAHEIAHIRNGDLALMSVADVVSRLVQVLYYLGLFLLALNLFRIVVDEELISWWAIAILVAAPAVMNLLQLSLSKQREFDADRTAALLTGDPLGLASAITRLDTSTGHIIDDILPPVPARRVPQPSMLRCHPAANLRVARLRKLEAPPVPPLDIAEEPRISLVGVGPIAMRARYRWPGVWF</sequence>
<evidence type="ECO:0000259" key="13">
    <source>
        <dbReference type="Pfam" id="PF01435"/>
    </source>
</evidence>
<keyword evidence="7" id="KW-0378">Hydrolase</keyword>
<keyword evidence="4" id="KW-0645">Protease</keyword>
<feature type="transmembrane region" description="Helical" evidence="12">
    <location>
        <begin position="62"/>
        <end position="80"/>
    </location>
</feature>
<evidence type="ECO:0000256" key="6">
    <source>
        <dbReference type="ARBA" id="ARBA00022723"/>
    </source>
</evidence>
<feature type="domain" description="Peptidase M48" evidence="13">
    <location>
        <begin position="3"/>
        <end position="155"/>
    </location>
</feature>
<dbReference type="Gene3D" id="3.30.2010.10">
    <property type="entry name" value="Metalloproteases ('zincins'), catalytic domain"/>
    <property type="match status" value="1"/>
</dbReference>
<dbReference type="GO" id="GO:0005886">
    <property type="term" value="C:plasma membrane"/>
    <property type="evidence" value="ECO:0007669"/>
    <property type="project" value="UniProtKB-SubCell"/>
</dbReference>
<feature type="transmembrane region" description="Helical" evidence="12">
    <location>
        <begin position="39"/>
        <end position="56"/>
    </location>
</feature>
<dbReference type="AlphaFoldDB" id="X0U2V2"/>
<comment type="caution">
    <text evidence="14">The sequence shown here is derived from an EMBL/GenBank/DDBJ whole genome shotgun (WGS) entry which is preliminary data.</text>
</comment>
<evidence type="ECO:0000256" key="7">
    <source>
        <dbReference type="ARBA" id="ARBA00022801"/>
    </source>
</evidence>
<dbReference type="PANTHER" id="PTHR43221">
    <property type="entry name" value="PROTEASE HTPX"/>
    <property type="match status" value="1"/>
</dbReference>
<organism evidence="14">
    <name type="scientific">marine sediment metagenome</name>
    <dbReference type="NCBI Taxonomy" id="412755"/>
    <lineage>
        <taxon>unclassified sequences</taxon>
        <taxon>metagenomes</taxon>
        <taxon>ecological metagenomes</taxon>
    </lineage>
</organism>
<name>X0U2V2_9ZZZZ</name>
<keyword evidence="5 12" id="KW-0812">Transmembrane</keyword>
<dbReference type="EMBL" id="BARS01017053">
    <property type="protein sequence ID" value="GAF93686.1"/>
    <property type="molecule type" value="Genomic_DNA"/>
</dbReference>
<protein>
    <recommendedName>
        <fullName evidence="13">Peptidase M48 domain-containing protein</fullName>
    </recommendedName>
</protein>
<gene>
    <name evidence="14" type="ORF">S01H1_27950</name>
</gene>
<keyword evidence="9 12" id="KW-1133">Transmembrane helix</keyword>
<dbReference type="GO" id="GO:0006508">
    <property type="term" value="P:proteolysis"/>
    <property type="evidence" value="ECO:0007669"/>
    <property type="project" value="UniProtKB-KW"/>
</dbReference>
<evidence type="ECO:0000256" key="11">
    <source>
        <dbReference type="ARBA" id="ARBA00023136"/>
    </source>
</evidence>
<dbReference type="InterPro" id="IPR001915">
    <property type="entry name" value="Peptidase_M48"/>
</dbReference>
<evidence type="ECO:0000256" key="1">
    <source>
        <dbReference type="ARBA" id="ARBA00001947"/>
    </source>
</evidence>
<proteinExistence type="predicted"/>
<keyword evidence="6" id="KW-0479">Metal-binding</keyword>
<keyword evidence="10" id="KW-0482">Metalloprotease</keyword>
<dbReference type="InterPro" id="IPR050083">
    <property type="entry name" value="HtpX_protease"/>
</dbReference>
<keyword evidence="8" id="KW-0862">Zinc</keyword>
<accession>X0U2V2</accession>
<evidence type="ECO:0000256" key="2">
    <source>
        <dbReference type="ARBA" id="ARBA00004651"/>
    </source>
</evidence>
<dbReference type="GO" id="GO:0046872">
    <property type="term" value="F:metal ion binding"/>
    <property type="evidence" value="ECO:0007669"/>
    <property type="project" value="UniProtKB-KW"/>
</dbReference>
<evidence type="ECO:0000256" key="3">
    <source>
        <dbReference type="ARBA" id="ARBA00022475"/>
    </source>
</evidence>
<comment type="cofactor">
    <cofactor evidence="1">
        <name>Zn(2+)</name>
        <dbReference type="ChEBI" id="CHEBI:29105"/>
    </cofactor>
</comment>
<dbReference type="Pfam" id="PF01435">
    <property type="entry name" value="Peptidase_M48"/>
    <property type="match status" value="1"/>
</dbReference>
<keyword evidence="3" id="KW-1003">Cell membrane</keyword>
<dbReference type="PANTHER" id="PTHR43221:SF1">
    <property type="entry name" value="PROTEASE HTPX"/>
    <property type="match status" value="1"/>
</dbReference>
<evidence type="ECO:0000256" key="5">
    <source>
        <dbReference type="ARBA" id="ARBA00022692"/>
    </source>
</evidence>
<keyword evidence="11 12" id="KW-0472">Membrane</keyword>